<dbReference type="GO" id="GO:0050660">
    <property type="term" value="F:flavin adenine dinucleotide binding"/>
    <property type="evidence" value="ECO:0007669"/>
    <property type="project" value="TreeGrafter"/>
</dbReference>
<dbReference type="InterPro" id="IPR032710">
    <property type="entry name" value="NTF2-like_dom_sf"/>
</dbReference>
<dbReference type="AlphaFoldDB" id="A0A2G8S8C4"/>
<evidence type="ECO:0000313" key="2">
    <source>
        <dbReference type="EMBL" id="PIL30029.1"/>
    </source>
</evidence>
<sequence length="605" mass="67501">MATENPSAILPTLERLGVSAVPADVDAKKVAQLWLDSFSKYIQSGDIDGVLSLFSPDAWWRDMLALTWAFRTFHTAPKIRKLLEDRLPVVAPAGFTLADAKFEHPFPDLAWVLAHFSFDTKTGRCSGIARLVPTADGGWTGFTFYTNLEDLRDFPEKVGALRNHLPNHGKWLAQREREREFADRDPTVLIVGGGQSGLNVAARLKLLDIPTVIVEKNKRIGDQWRNRYQALCLHDPVWYDHLPYIPFPASWPVYTPAHKLANWLESYAEALELNVWTSSAVQNAAQDGNNEWNVTVERGDGSTRVLHVRHIVFAIGLGGNNPFVPEIAGREEFEGQVLHSTAHNSAKDHEGKKVFIVGSATSAHDIAADYVEHGVDVTIYQRDSTYIMTTKNGMPGMLGHLWWEGGVPTDVADRIDASMPTWITEEISKRHTARIAEVDKELLQNLNKIGFRTHLGPDGCGFLAMAKRRGGGYYLDVGASQLLIDGKIKLKSGTAIKRFTKSGFEFEDGSTVDADVIMFATGFDSPMVTVKKILGDDVAARVKPMWGLDEEGELRNVWRDTGVPNFWFMMGNLMWCRFHSKHLALQIKAIEEGVLPGSGSEYRYQ</sequence>
<accession>A0A2G8S8C4</accession>
<dbReference type="InterPro" id="IPR050982">
    <property type="entry name" value="Auxin_biosynth/cation_transpt"/>
</dbReference>
<dbReference type="OrthoDB" id="74360at2759"/>
<dbReference type="InterPro" id="IPR036188">
    <property type="entry name" value="FAD/NAD-bd_sf"/>
</dbReference>
<comment type="caution">
    <text evidence="2">The sequence shown here is derived from an EMBL/GenBank/DDBJ whole genome shotgun (WGS) entry which is preliminary data.</text>
</comment>
<reference evidence="2 3" key="1">
    <citation type="journal article" date="2015" name="Sci. Rep.">
        <title>Chromosome-level genome map provides insights into diverse defense mechanisms in the medicinal fungus Ganoderma sinense.</title>
        <authorList>
            <person name="Zhu Y."/>
            <person name="Xu J."/>
            <person name="Sun C."/>
            <person name="Zhou S."/>
            <person name="Xu H."/>
            <person name="Nelson D.R."/>
            <person name="Qian J."/>
            <person name="Song J."/>
            <person name="Luo H."/>
            <person name="Xiang L."/>
            <person name="Li Y."/>
            <person name="Xu Z."/>
            <person name="Ji A."/>
            <person name="Wang L."/>
            <person name="Lu S."/>
            <person name="Hayward A."/>
            <person name="Sun W."/>
            <person name="Li X."/>
            <person name="Schwartz D.C."/>
            <person name="Wang Y."/>
            <person name="Chen S."/>
        </authorList>
    </citation>
    <scope>NUCLEOTIDE SEQUENCE [LARGE SCALE GENOMIC DNA]</scope>
    <source>
        <strain evidence="2 3">ZZ0214-1</strain>
    </source>
</reference>
<dbReference type="GO" id="GO:0004497">
    <property type="term" value="F:monooxygenase activity"/>
    <property type="evidence" value="ECO:0007669"/>
    <property type="project" value="TreeGrafter"/>
</dbReference>
<dbReference type="SUPFAM" id="SSF54427">
    <property type="entry name" value="NTF2-like"/>
    <property type="match status" value="1"/>
</dbReference>
<dbReference type="EMBL" id="AYKW01000017">
    <property type="protein sequence ID" value="PIL30029.1"/>
    <property type="molecule type" value="Genomic_DNA"/>
</dbReference>
<dbReference type="Proteomes" id="UP000230002">
    <property type="component" value="Unassembled WGS sequence"/>
</dbReference>
<name>A0A2G8S8C4_9APHY</name>
<evidence type="ECO:0008006" key="4">
    <source>
        <dbReference type="Google" id="ProtNLM"/>
    </source>
</evidence>
<dbReference type="PANTHER" id="PTHR43539">
    <property type="entry name" value="FLAVIN-BINDING MONOOXYGENASE-LIKE PROTEIN (AFU_ORTHOLOGUE AFUA_4G09220)"/>
    <property type="match status" value="1"/>
</dbReference>
<proteinExistence type="predicted"/>
<evidence type="ECO:0000313" key="3">
    <source>
        <dbReference type="Proteomes" id="UP000230002"/>
    </source>
</evidence>
<dbReference type="SUPFAM" id="SSF51905">
    <property type="entry name" value="FAD/NAD(P)-binding domain"/>
    <property type="match status" value="2"/>
</dbReference>
<dbReference type="Gene3D" id="3.50.50.60">
    <property type="entry name" value="FAD/NAD(P)-binding domain"/>
    <property type="match status" value="1"/>
</dbReference>
<protein>
    <recommendedName>
        <fullName evidence="4">FAD/NAD(P)-binding domain-containing protein</fullName>
    </recommendedName>
</protein>
<evidence type="ECO:0000256" key="1">
    <source>
        <dbReference type="ARBA" id="ARBA00023002"/>
    </source>
</evidence>
<organism evidence="2 3">
    <name type="scientific">Ganoderma sinense ZZ0214-1</name>
    <dbReference type="NCBI Taxonomy" id="1077348"/>
    <lineage>
        <taxon>Eukaryota</taxon>
        <taxon>Fungi</taxon>
        <taxon>Dikarya</taxon>
        <taxon>Basidiomycota</taxon>
        <taxon>Agaricomycotina</taxon>
        <taxon>Agaricomycetes</taxon>
        <taxon>Polyporales</taxon>
        <taxon>Polyporaceae</taxon>
        <taxon>Ganoderma</taxon>
    </lineage>
</organism>
<dbReference type="Pfam" id="PF13738">
    <property type="entry name" value="Pyr_redox_3"/>
    <property type="match status" value="1"/>
</dbReference>
<dbReference type="PANTHER" id="PTHR43539:SF68">
    <property type="entry name" value="FLAVIN-BINDING MONOOXYGENASE-LIKE PROTEIN (AFU_ORTHOLOGUE AFUA_4G09220)"/>
    <property type="match status" value="1"/>
</dbReference>
<keyword evidence="3" id="KW-1185">Reference proteome</keyword>
<gene>
    <name evidence="2" type="ORF">GSI_07941</name>
</gene>
<keyword evidence="1" id="KW-0560">Oxidoreductase</keyword>
<dbReference type="STRING" id="1077348.A0A2G8S8C4"/>